<keyword evidence="5" id="KW-0418">Kinase</keyword>
<dbReference type="Gene3D" id="3.30.565.10">
    <property type="entry name" value="Histidine kinase-like ATPase, C-terminal domain"/>
    <property type="match status" value="1"/>
</dbReference>
<dbReference type="InterPro" id="IPR004358">
    <property type="entry name" value="Sig_transdc_His_kin-like_C"/>
</dbReference>
<name>A0A0S4XRD6_9BACT</name>
<dbReference type="PANTHER" id="PTHR43547:SF2">
    <property type="entry name" value="HYBRID SIGNAL TRANSDUCTION HISTIDINE KINASE C"/>
    <property type="match status" value="1"/>
</dbReference>
<evidence type="ECO:0000256" key="2">
    <source>
        <dbReference type="ARBA" id="ARBA00012438"/>
    </source>
</evidence>
<gene>
    <name evidence="5" type="ORF">BN3087_770001</name>
</gene>
<dbReference type="SMART" id="SM00387">
    <property type="entry name" value="HATPase_c"/>
    <property type="match status" value="1"/>
</dbReference>
<reference evidence="5" key="1">
    <citation type="submission" date="2015-11" db="EMBL/GenBank/DDBJ databases">
        <authorList>
            <person name="Zhang Y."/>
            <person name="Guo Z."/>
        </authorList>
    </citation>
    <scope>NUCLEOTIDE SEQUENCE</scope>
    <source>
        <strain evidence="5">BN30871</strain>
    </source>
</reference>
<dbReference type="PROSITE" id="PS50109">
    <property type="entry name" value="HIS_KIN"/>
    <property type="match status" value="1"/>
</dbReference>
<proteinExistence type="predicted"/>
<feature type="domain" description="Histidine kinase" evidence="4">
    <location>
        <begin position="1"/>
        <end position="184"/>
    </location>
</feature>
<sequence>MLSRNLSSEKDITRADRIEHASKRLQRLYETLVYNIIKEIQPIKKEKFNAGIVIKECCEPFMDQDRNEFIFELENVELITDKIGFEQVIENIVSNAMKYSPKNEPITIKMKNNTIEIIDNGIGMDDTQIIKIYDRYYQGDVENDGKGIGLAIVKEYCDKEGINITIISKEDQGTMVILDISKIIC</sequence>
<evidence type="ECO:0000256" key="3">
    <source>
        <dbReference type="ARBA" id="ARBA00022553"/>
    </source>
</evidence>
<dbReference type="SUPFAM" id="SSF55874">
    <property type="entry name" value="ATPase domain of HSP90 chaperone/DNA topoisomerase II/histidine kinase"/>
    <property type="match status" value="1"/>
</dbReference>
<dbReference type="InterPro" id="IPR003594">
    <property type="entry name" value="HATPase_dom"/>
</dbReference>
<dbReference type="Pfam" id="PF02518">
    <property type="entry name" value="HATPase_c"/>
    <property type="match status" value="1"/>
</dbReference>
<protein>
    <recommendedName>
        <fullName evidence="2">histidine kinase</fullName>
        <ecNumber evidence="2">2.7.13.3</ecNumber>
    </recommendedName>
</protein>
<comment type="catalytic activity">
    <reaction evidence="1">
        <text>ATP + protein L-histidine = ADP + protein N-phospho-L-histidine.</text>
        <dbReference type="EC" id="2.7.13.3"/>
    </reaction>
</comment>
<dbReference type="AlphaFoldDB" id="A0A0S4XRD6"/>
<keyword evidence="5" id="KW-0808">Transferase</keyword>
<evidence type="ECO:0000259" key="4">
    <source>
        <dbReference type="PROSITE" id="PS50109"/>
    </source>
</evidence>
<organism evidence="5">
    <name type="scientific">Sulfurovum sp. enrichment culture clone C5</name>
    <dbReference type="NCBI Taxonomy" id="497650"/>
    <lineage>
        <taxon>Bacteria</taxon>
        <taxon>Pseudomonadati</taxon>
        <taxon>Campylobacterota</taxon>
        <taxon>Epsilonproteobacteria</taxon>
        <taxon>Campylobacterales</taxon>
        <taxon>Sulfurovaceae</taxon>
        <taxon>Sulfurovum</taxon>
        <taxon>environmental samples</taxon>
    </lineage>
</organism>
<dbReference type="InterPro" id="IPR036890">
    <property type="entry name" value="HATPase_C_sf"/>
</dbReference>
<keyword evidence="3" id="KW-0597">Phosphoprotein</keyword>
<dbReference type="GO" id="GO:0000155">
    <property type="term" value="F:phosphorelay sensor kinase activity"/>
    <property type="evidence" value="ECO:0007669"/>
    <property type="project" value="TreeGrafter"/>
</dbReference>
<evidence type="ECO:0000256" key="1">
    <source>
        <dbReference type="ARBA" id="ARBA00000085"/>
    </source>
</evidence>
<evidence type="ECO:0000313" key="5">
    <source>
        <dbReference type="EMBL" id="CUV66337.1"/>
    </source>
</evidence>
<dbReference type="PANTHER" id="PTHR43547">
    <property type="entry name" value="TWO-COMPONENT HISTIDINE KINASE"/>
    <property type="match status" value="1"/>
</dbReference>
<dbReference type="InterPro" id="IPR005467">
    <property type="entry name" value="His_kinase_dom"/>
</dbReference>
<dbReference type="PRINTS" id="PR00344">
    <property type="entry name" value="BCTRLSENSOR"/>
</dbReference>
<dbReference type="EC" id="2.7.13.3" evidence="2"/>
<accession>A0A0S4XRD6</accession>
<dbReference type="EMBL" id="FAXN01000081">
    <property type="protein sequence ID" value="CUV66337.1"/>
    <property type="molecule type" value="Genomic_DNA"/>
</dbReference>